<dbReference type="Proteomes" id="UP001170310">
    <property type="component" value="Unassembled WGS sequence"/>
</dbReference>
<evidence type="ECO:0000313" key="3">
    <source>
        <dbReference type="Proteomes" id="UP001170310"/>
    </source>
</evidence>
<comment type="caution">
    <text evidence="2">The sequence shown here is derived from an EMBL/GenBank/DDBJ whole genome shotgun (WGS) entry which is preliminary data.</text>
</comment>
<feature type="non-terminal residue" evidence="2">
    <location>
        <position position="1"/>
    </location>
</feature>
<evidence type="ECO:0000256" key="1">
    <source>
        <dbReference type="SAM" id="Phobius"/>
    </source>
</evidence>
<sequence>FGARVAFFLSLVVVCGGLVFVLSYCFGYVILVPILGAAFFIFVIICTLIFIFINILFFPI</sequence>
<proteinExistence type="predicted"/>
<keyword evidence="1" id="KW-0472">Membrane</keyword>
<organism evidence="2 3">
    <name type="scientific">Staphylococcus pasteuri_A</name>
    <dbReference type="NCBI Taxonomy" id="3062664"/>
    <lineage>
        <taxon>Bacteria</taxon>
        <taxon>Bacillati</taxon>
        <taxon>Bacillota</taxon>
        <taxon>Bacilli</taxon>
        <taxon>Bacillales</taxon>
        <taxon>Staphylococcaceae</taxon>
        <taxon>Staphylococcus</taxon>
    </lineage>
</organism>
<feature type="transmembrane region" description="Helical" evidence="1">
    <location>
        <begin position="7"/>
        <end position="31"/>
    </location>
</feature>
<accession>A0AAW7YXA9</accession>
<gene>
    <name evidence="2" type="ORF">Q4528_14810</name>
</gene>
<protein>
    <submittedName>
        <fullName evidence="2">Uncharacterized protein</fullName>
    </submittedName>
</protein>
<evidence type="ECO:0000313" key="2">
    <source>
        <dbReference type="EMBL" id="MDO6575385.1"/>
    </source>
</evidence>
<feature type="transmembrane region" description="Helical" evidence="1">
    <location>
        <begin position="37"/>
        <end position="58"/>
    </location>
</feature>
<keyword evidence="1" id="KW-0812">Transmembrane</keyword>
<name>A0AAW7YXA9_9STAP</name>
<keyword evidence="3" id="KW-1185">Reference proteome</keyword>
<keyword evidence="1" id="KW-1133">Transmembrane helix</keyword>
<dbReference type="EMBL" id="JAUOQO010000599">
    <property type="protein sequence ID" value="MDO6575385.1"/>
    <property type="molecule type" value="Genomic_DNA"/>
</dbReference>
<dbReference type="RefSeq" id="WP_303522441.1">
    <property type="nucleotide sequence ID" value="NZ_JAUOQO010000599.1"/>
</dbReference>
<reference evidence="2" key="1">
    <citation type="submission" date="2023-07" db="EMBL/GenBank/DDBJ databases">
        <title>Genome content predicts the carbon catabolic preferences of heterotrophic bacteria.</title>
        <authorList>
            <person name="Gralka M."/>
        </authorList>
    </citation>
    <scope>NUCLEOTIDE SEQUENCE</scope>
    <source>
        <strain evidence="2">E2R20</strain>
    </source>
</reference>
<dbReference type="AlphaFoldDB" id="A0AAW7YXA9"/>